<dbReference type="EMBL" id="SHBI01000001">
    <property type="protein sequence ID" value="RZO23226.1"/>
    <property type="molecule type" value="Genomic_DNA"/>
</dbReference>
<accession>A0A520MPS9</accession>
<dbReference type="Proteomes" id="UP000315782">
    <property type="component" value="Unassembled WGS sequence"/>
</dbReference>
<dbReference type="InterPro" id="IPR029044">
    <property type="entry name" value="Nucleotide-diphossugar_trans"/>
</dbReference>
<protein>
    <recommendedName>
        <fullName evidence="3">Glycosyltransferase</fullName>
    </recommendedName>
</protein>
<reference evidence="1 2" key="1">
    <citation type="submission" date="2019-02" db="EMBL/GenBank/DDBJ databases">
        <title>Prokaryotic population dynamics and viral predation in marine succession experiment using metagenomics: the confinement effect.</title>
        <authorList>
            <person name="Haro-Moreno J.M."/>
            <person name="Rodriguez-Valera F."/>
            <person name="Lopez-Perez M."/>
        </authorList>
    </citation>
    <scope>NUCLEOTIDE SEQUENCE [LARGE SCALE GENOMIC DNA]</scope>
    <source>
        <strain evidence="1">MED-G163</strain>
    </source>
</reference>
<dbReference type="SUPFAM" id="SSF53448">
    <property type="entry name" value="Nucleotide-diphospho-sugar transferases"/>
    <property type="match status" value="1"/>
</dbReference>
<gene>
    <name evidence="1" type="ORF">EVA96_00210</name>
</gene>
<proteinExistence type="predicted"/>
<organism evidence="1 2">
    <name type="scientific">SAR86 cluster bacterium</name>
    <dbReference type="NCBI Taxonomy" id="2030880"/>
    <lineage>
        <taxon>Bacteria</taxon>
        <taxon>Pseudomonadati</taxon>
        <taxon>Pseudomonadota</taxon>
        <taxon>Gammaproteobacteria</taxon>
        <taxon>SAR86 cluster</taxon>
    </lineage>
</organism>
<dbReference type="Pfam" id="PF11397">
    <property type="entry name" value="GlcNAc"/>
    <property type="match status" value="2"/>
</dbReference>
<name>A0A520MPS9_9GAMM</name>
<dbReference type="InterPro" id="IPR021067">
    <property type="entry name" value="Glycosyltransferase"/>
</dbReference>
<dbReference type="AlphaFoldDB" id="A0A520MPS9"/>
<evidence type="ECO:0000313" key="2">
    <source>
        <dbReference type="Proteomes" id="UP000315782"/>
    </source>
</evidence>
<evidence type="ECO:0008006" key="3">
    <source>
        <dbReference type="Google" id="ProtNLM"/>
    </source>
</evidence>
<evidence type="ECO:0000313" key="1">
    <source>
        <dbReference type="EMBL" id="RZO23226.1"/>
    </source>
</evidence>
<dbReference type="PANTHER" id="PTHR34496">
    <property type="entry name" value="GLCNAC TRANSFERASE-RELATED"/>
    <property type="match status" value="1"/>
</dbReference>
<dbReference type="Gene3D" id="3.90.550.10">
    <property type="entry name" value="Spore Coat Polysaccharide Biosynthesis Protein SpsA, Chain A"/>
    <property type="match status" value="1"/>
</dbReference>
<comment type="caution">
    <text evidence="1">The sequence shown here is derived from an EMBL/GenBank/DDBJ whole genome shotgun (WGS) entry which is preliminary data.</text>
</comment>
<sequence length="328" mass="38307">MKIFISIASYQDPLLETTILGAFNNAIAPENLHFGICDQSSKPLDISLFSFSSQISYEHIDPKISEGPCWARHRIQNFYKNEDYYFQIDSHMQFENGWDEYLLKYMIKIQSDQSEFHKLPIISSYPRAFDVIDFDKKIFKLLDDDKKTHTIAYREDSIFLKDTFSRQIGAISETEITHGYLLAAGCLLAPGSFVKEIPYDPEFYFYGEEISIMLRAFTRGFSIFHIPAVPVFHLYTDVSNIKRKLHWDEEEDKKREIKWHEREEKSIERLSQIIDGKLDGIFGLGDKRSLEDYEFLSGINFKKRSVTNKSRAVTAEFVSSLSWKESPF</sequence>
<dbReference type="PANTHER" id="PTHR34496:SF10">
    <property type="entry name" value="GLCNAC TRANSFERASE"/>
    <property type="match status" value="1"/>
</dbReference>